<proteinExistence type="predicted"/>
<gene>
    <name evidence="2" type="ORF">PBRASI_LOCUS7911</name>
</gene>
<evidence type="ECO:0000256" key="1">
    <source>
        <dbReference type="SAM" id="MobiDB-lite"/>
    </source>
</evidence>
<dbReference type="Proteomes" id="UP000789739">
    <property type="component" value="Unassembled WGS sequence"/>
</dbReference>
<protein>
    <submittedName>
        <fullName evidence="2">7860_t:CDS:1</fullName>
    </submittedName>
</protein>
<sequence length="50" mass="5329">MSSSGIAALYELSKIAADGNNLITVSSSQTKSVLHKKEEDGHPQLRSVMV</sequence>
<dbReference type="AlphaFoldDB" id="A0A9N9GJD5"/>
<feature type="region of interest" description="Disordered" evidence="1">
    <location>
        <begin position="28"/>
        <end position="50"/>
    </location>
</feature>
<reference evidence="2" key="1">
    <citation type="submission" date="2021-06" db="EMBL/GenBank/DDBJ databases">
        <authorList>
            <person name="Kallberg Y."/>
            <person name="Tangrot J."/>
            <person name="Rosling A."/>
        </authorList>
    </citation>
    <scope>NUCLEOTIDE SEQUENCE</scope>
    <source>
        <strain evidence="2">BR232B</strain>
    </source>
</reference>
<comment type="caution">
    <text evidence="2">The sequence shown here is derived from an EMBL/GenBank/DDBJ whole genome shotgun (WGS) entry which is preliminary data.</text>
</comment>
<dbReference type="EMBL" id="CAJVPI010001308">
    <property type="protein sequence ID" value="CAG8606138.1"/>
    <property type="molecule type" value="Genomic_DNA"/>
</dbReference>
<organism evidence="2 3">
    <name type="scientific">Paraglomus brasilianum</name>
    <dbReference type="NCBI Taxonomy" id="144538"/>
    <lineage>
        <taxon>Eukaryota</taxon>
        <taxon>Fungi</taxon>
        <taxon>Fungi incertae sedis</taxon>
        <taxon>Mucoromycota</taxon>
        <taxon>Glomeromycotina</taxon>
        <taxon>Glomeromycetes</taxon>
        <taxon>Paraglomerales</taxon>
        <taxon>Paraglomeraceae</taxon>
        <taxon>Paraglomus</taxon>
    </lineage>
</organism>
<evidence type="ECO:0000313" key="3">
    <source>
        <dbReference type="Proteomes" id="UP000789739"/>
    </source>
</evidence>
<evidence type="ECO:0000313" key="2">
    <source>
        <dbReference type="EMBL" id="CAG8606138.1"/>
    </source>
</evidence>
<keyword evidence="3" id="KW-1185">Reference proteome</keyword>
<name>A0A9N9GJD5_9GLOM</name>
<accession>A0A9N9GJD5</accession>